<protein>
    <submittedName>
        <fullName evidence="8">Multidrug resistance-associated protein</fullName>
    </submittedName>
</protein>
<accession>A0ABQ9X3V2</accession>
<evidence type="ECO:0000256" key="7">
    <source>
        <dbReference type="SAM" id="Phobius"/>
    </source>
</evidence>
<keyword evidence="5 7" id="KW-0472">Membrane</keyword>
<keyword evidence="9" id="KW-1185">Reference proteome</keyword>
<evidence type="ECO:0000256" key="2">
    <source>
        <dbReference type="ARBA" id="ARBA00022741"/>
    </source>
</evidence>
<reference evidence="8 9" key="1">
    <citation type="journal article" date="2022" name="bioRxiv">
        <title>Genomics of Preaxostyla Flagellates Illuminates Evolutionary Transitions and the Path Towards Mitochondrial Loss.</title>
        <authorList>
            <person name="Novak L.V.F."/>
            <person name="Treitli S.C."/>
            <person name="Pyrih J."/>
            <person name="Halakuc P."/>
            <person name="Pipaliya S.V."/>
            <person name="Vacek V."/>
            <person name="Brzon O."/>
            <person name="Soukal P."/>
            <person name="Eme L."/>
            <person name="Dacks J.B."/>
            <person name="Karnkowska A."/>
            <person name="Elias M."/>
            <person name="Hampl V."/>
        </authorList>
    </citation>
    <scope>NUCLEOTIDE SEQUENCE [LARGE SCALE GENOMIC DNA]</scope>
    <source>
        <strain evidence="8">NAU3</strain>
        <tissue evidence="8">Gut</tissue>
    </source>
</reference>
<evidence type="ECO:0000256" key="6">
    <source>
        <dbReference type="SAM" id="Coils"/>
    </source>
</evidence>
<evidence type="ECO:0000313" key="8">
    <source>
        <dbReference type="EMBL" id="KAK2945326.1"/>
    </source>
</evidence>
<evidence type="ECO:0000256" key="4">
    <source>
        <dbReference type="ARBA" id="ARBA00022989"/>
    </source>
</evidence>
<feature type="transmembrane region" description="Helical" evidence="7">
    <location>
        <begin position="127"/>
        <end position="148"/>
    </location>
</feature>
<dbReference type="Gene3D" id="1.20.1560.10">
    <property type="entry name" value="ABC transporter type 1, transmembrane domain"/>
    <property type="match status" value="1"/>
</dbReference>
<evidence type="ECO:0000256" key="3">
    <source>
        <dbReference type="ARBA" id="ARBA00022840"/>
    </source>
</evidence>
<evidence type="ECO:0000256" key="5">
    <source>
        <dbReference type="ARBA" id="ARBA00023136"/>
    </source>
</evidence>
<keyword evidence="6" id="KW-0175">Coiled coil</keyword>
<dbReference type="EMBL" id="JARBJD010000265">
    <property type="protein sequence ID" value="KAK2945326.1"/>
    <property type="molecule type" value="Genomic_DNA"/>
</dbReference>
<evidence type="ECO:0000313" key="9">
    <source>
        <dbReference type="Proteomes" id="UP001281761"/>
    </source>
</evidence>
<sequence>MKAGYTSAFINFIKICGLDRDCESKKAEQIYEDKSQKVEVKEEEKTDEDNVKQIITEEEQETGGIKYMSNEKYLRTLMLLGVAILFLPFVVAAEAVNPVYTWWLCKISSQTAFTNITFWRKIGSNRLFTSGIFLLLIIRAVVTVAGVGRSARIIHNQLLDNVMNNPSSFFDTTSLDRILNCFTGDIPQVARFLFLFCTPTFSFSSRHSLGTSGDWNRLLFREVELESKMTSFGGSRAMTADETKQRGRVVIE</sequence>
<gene>
    <name evidence="8" type="ORF">BLNAU_19769</name>
</gene>
<keyword evidence="2" id="KW-0547">Nucleotide-binding</keyword>
<dbReference type="InterPro" id="IPR036640">
    <property type="entry name" value="ABC1_TM_sf"/>
</dbReference>
<keyword evidence="4 7" id="KW-1133">Transmembrane helix</keyword>
<dbReference type="InterPro" id="IPR050173">
    <property type="entry name" value="ABC_transporter_C-like"/>
</dbReference>
<dbReference type="Proteomes" id="UP001281761">
    <property type="component" value="Unassembled WGS sequence"/>
</dbReference>
<feature type="coiled-coil region" evidence="6">
    <location>
        <begin position="24"/>
        <end position="61"/>
    </location>
</feature>
<keyword evidence="3" id="KW-0067">ATP-binding</keyword>
<proteinExistence type="predicted"/>
<comment type="caution">
    <text evidence="8">The sequence shown here is derived from an EMBL/GenBank/DDBJ whole genome shotgun (WGS) entry which is preliminary data.</text>
</comment>
<dbReference type="SUPFAM" id="SSF90123">
    <property type="entry name" value="ABC transporter transmembrane region"/>
    <property type="match status" value="1"/>
</dbReference>
<dbReference type="PANTHER" id="PTHR24223">
    <property type="entry name" value="ATP-BINDING CASSETTE SUB-FAMILY C"/>
    <property type="match status" value="1"/>
</dbReference>
<evidence type="ECO:0000256" key="1">
    <source>
        <dbReference type="ARBA" id="ARBA00022692"/>
    </source>
</evidence>
<organism evidence="8 9">
    <name type="scientific">Blattamonas nauphoetae</name>
    <dbReference type="NCBI Taxonomy" id="2049346"/>
    <lineage>
        <taxon>Eukaryota</taxon>
        <taxon>Metamonada</taxon>
        <taxon>Preaxostyla</taxon>
        <taxon>Oxymonadida</taxon>
        <taxon>Blattamonas</taxon>
    </lineage>
</organism>
<name>A0ABQ9X3V2_9EUKA</name>
<keyword evidence="1 7" id="KW-0812">Transmembrane</keyword>
<feature type="transmembrane region" description="Helical" evidence="7">
    <location>
        <begin position="73"/>
        <end position="93"/>
    </location>
</feature>